<dbReference type="PANTHER" id="PTHR30168:SF0">
    <property type="entry name" value="INNER MEMBRANE PROTEIN"/>
    <property type="match status" value="1"/>
</dbReference>
<keyword evidence="7" id="KW-0378">Hydrolase</keyword>
<accession>A0A223S240</accession>
<keyword evidence="7" id="KW-0482">Metalloprotease</keyword>
<feature type="transmembrane region" description="Helical" evidence="6">
    <location>
        <begin position="36"/>
        <end position="54"/>
    </location>
</feature>
<dbReference type="PANTHER" id="PTHR30168">
    <property type="entry name" value="PUTATIVE MEMBRANE PROTEIN YPFJ"/>
    <property type="match status" value="1"/>
</dbReference>
<keyword evidence="7" id="KW-0645">Protease</keyword>
<keyword evidence="3 6" id="KW-1133">Transmembrane helix</keyword>
<dbReference type="Proteomes" id="UP000215005">
    <property type="component" value="Chromosome"/>
</dbReference>
<dbReference type="GO" id="GO:0008237">
    <property type="term" value="F:metallopeptidase activity"/>
    <property type="evidence" value="ECO:0007669"/>
    <property type="project" value="UniProtKB-KW"/>
</dbReference>
<dbReference type="InterPro" id="IPR007343">
    <property type="entry name" value="Uncharacterised_pept_Zn_put"/>
</dbReference>
<evidence type="ECO:0000256" key="1">
    <source>
        <dbReference type="ARBA" id="ARBA00004167"/>
    </source>
</evidence>
<evidence type="ECO:0000256" key="2">
    <source>
        <dbReference type="ARBA" id="ARBA00022692"/>
    </source>
</evidence>
<dbReference type="OrthoDB" id="9774900at2"/>
<gene>
    <name evidence="7" type="ORF">CDO52_04745</name>
</gene>
<dbReference type="EMBL" id="CP022753">
    <property type="protein sequence ID" value="ASU82184.1"/>
    <property type="molecule type" value="Genomic_DNA"/>
</dbReference>
<sequence length="343" mass="37066">MDQRTSVEPGLGEPPAHGRGALGRLGGWLLPQQRRLALYAALTVFVLALTALAWNATTGGADPQPPASAGAGTAQPPTSDPGDLRGTPGSDTGGGEEADARRPSGESALVANPLYDTGRLSPLPCPAPDLDIHDPDSVETFLNAMADCLDDTWQRQFDRAGIPFHPPRRVFWREPGRSPCRDYPSAAGAFYCRADTGIYIGVEDVVRKWNEADDSVVYASLIAHEYGHHVQGESGLLEYYHERRGQEADREDQNSWTRKSELQANCFAGAFLGSVQVSYPLTDADRSAVLTDAEATADRENGPEEERTHGTAENSRYWLDQGLTGQSPGTCNTWATENTALLE</sequence>
<evidence type="ECO:0000256" key="5">
    <source>
        <dbReference type="SAM" id="MobiDB-lite"/>
    </source>
</evidence>
<evidence type="ECO:0000256" key="3">
    <source>
        <dbReference type="ARBA" id="ARBA00022989"/>
    </source>
</evidence>
<dbReference type="GO" id="GO:0006508">
    <property type="term" value="P:proteolysis"/>
    <property type="evidence" value="ECO:0007669"/>
    <property type="project" value="UniProtKB-KW"/>
</dbReference>
<keyword evidence="8" id="KW-1185">Reference proteome</keyword>
<reference evidence="7 8" key="1">
    <citation type="submission" date="2017-08" db="EMBL/GenBank/DDBJ databases">
        <title>The complete genome sequence of Nocardiopsis gilva YIM 90087.</title>
        <authorList>
            <person name="Yin M."/>
            <person name="Tang S."/>
        </authorList>
    </citation>
    <scope>NUCLEOTIDE SEQUENCE [LARGE SCALE GENOMIC DNA]</scope>
    <source>
        <strain evidence="7 8">YIM 90087</strain>
    </source>
</reference>
<protein>
    <submittedName>
        <fullName evidence="7">Metalloprotease</fullName>
    </submittedName>
</protein>
<keyword evidence="4 6" id="KW-0472">Membrane</keyword>
<dbReference type="GO" id="GO:0016020">
    <property type="term" value="C:membrane"/>
    <property type="evidence" value="ECO:0007669"/>
    <property type="project" value="UniProtKB-SubCell"/>
</dbReference>
<keyword evidence="2 6" id="KW-0812">Transmembrane</keyword>
<feature type="region of interest" description="Disordered" evidence="5">
    <location>
        <begin position="292"/>
        <end position="316"/>
    </location>
</feature>
<feature type="region of interest" description="Disordered" evidence="5">
    <location>
        <begin position="59"/>
        <end position="107"/>
    </location>
</feature>
<organism evidence="7 8">
    <name type="scientific">Nocardiopsis gilva YIM 90087</name>
    <dbReference type="NCBI Taxonomy" id="1235441"/>
    <lineage>
        <taxon>Bacteria</taxon>
        <taxon>Bacillati</taxon>
        <taxon>Actinomycetota</taxon>
        <taxon>Actinomycetes</taxon>
        <taxon>Streptosporangiales</taxon>
        <taxon>Nocardiopsidaceae</taxon>
        <taxon>Nocardiopsis</taxon>
    </lineage>
</organism>
<evidence type="ECO:0000313" key="8">
    <source>
        <dbReference type="Proteomes" id="UP000215005"/>
    </source>
</evidence>
<name>A0A223S240_9ACTN</name>
<proteinExistence type="predicted"/>
<dbReference type="Pfam" id="PF04228">
    <property type="entry name" value="Zn_peptidase"/>
    <property type="match status" value="1"/>
</dbReference>
<evidence type="ECO:0000313" key="7">
    <source>
        <dbReference type="EMBL" id="ASU82184.1"/>
    </source>
</evidence>
<evidence type="ECO:0000256" key="4">
    <source>
        <dbReference type="ARBA" id="ARBA00023136"/>
    </source>
</evidence>
<dbReference type="KEGG" id="ngv:CDO52_04745"/>
<evidence type="ECO:0000256" key="6">
    <source>
        <dbReference type="SAM" id="Phobius"/>
    </source>
</evidence>
<dbReference type="AlphaFoldDB" id="A0A223S240"/>
<comment type="subcellular location">
    <subcellularLocation>
        <location evidence="1">Membrane</location>
        <topology evidence="1">Single-pass membrane protein</topology>
    </subcellularLocation>
</comment>
<feature type="compositionally biased region" description="Basic and acidic residues" evidence="5">
    <location>
        <begin position="296"/>
        <end position="310"/>
    </location>
</feature>